<evidence type="ECO:0000313" key="5">
    <source>
        <dbReference type="EMBL" id="GAG06250.1"/>
    </source>
</evidence>
<organism evidence="5">
    <name type="scientific">marine sediment metagenome</name>
    <dbReference type="NCBI Taxonomy" id="412755"/>
    <lineage>
        <taxon>unclassified sequences</taxon>
        <taxon>metagenomes</taxon>
        <taxon>ecological metagenomes</taxon>
    </lineage>
</organism>
<sequence length="167" mass="18094">MRGKLGIILLIVFFISPLSAQELTGTLQQIKKSGQIKIGYRESEPPMSFLDKEGNPTGYSIDICKGIVTEVENKIGMDVNIEYIPVTADGRFKALGENKIDILCGSTTKTLSRSELVDFTQLTFVTGASLMTLKDNKTLDSAGFDGTKIGVVKATTTAVALEKLIQE</sequence>
<comment type="similarity">
    <text evidence="1">Belongs to the bacterial solute-binding protein 3 family.</text>
</comment>
<comment type="caution">
    <text evidence="5">The sequence shown here is derived from an EMBL/GenBank/DDBJ whole genome shotgun (WGS) entry which is preliminary data.</text>
</comment>
<keyword evidence="2" id="KW-0813">Transport</keyword>
<dbReference type="InterPro" id="IPR051455">
    <property type="entry name" value="Bact_solute-bind_prot3"/>
</dbReference>
<dbReference type="AlphaFoldDB" id="X0UKU4"/>
<feature type="non-terminal residue" evidence="5">
    <location>
        <position position="167"/>
    </location>
</feature>
<reference evidence="5" key="1">
    <citation type="journal article" date="2014" name="Front. Microbiol.">
        <title>High frequency of phylogenetically diverse reductive dehalogenase-homologous genes in deep subseafloor sedimentary metagenomes.</title>
        <authorList>
            <person name="Kawai M."/>
            <person name="Futagami T."/>
            <person name="Toyoda A."/>
            <person name="Takaki Y."/>
            <person name="Nishi S."/>
            <person name="Hori S."/>
            <person name="Arai W."/>
            <person name="Tsubouchi T."/>
            <person name="Morono Y."/>
            <person name="Uchiyama I."/>
            <person name="Ito T."/>
            <person name="Fujiyama A."/>
            <person name="Inagaki F."/>
            <person name="Takami H."/>
        </authorList>
    </citation>
    <scope>NUCLEOTIDE SEQUENCE</scope>
    <source>
        <strain evidence="5">Expedition CK06-06</strain>
    </source>
</reference>
<dbReference type="Gene3D" id="3.40.190.10">
    <property type="entry name" value="Periplasmic binding protein-like II"/>
    <property type="match status" value="1"/>
</dbReference>
<dbReference type="Pfam" id="PF00497">
    <property type="entry name" value="SBP_bac_3"/>
    <property type="match status" value="1"/>
</dbReference>
<proteinExistence type="inferred from homology"/>
<keyword evidence="3" id="KW-0732">Signal</keyword>
<evidence type="ECO:0000256" key="1">
    <source>
        <dbReference type="ARBA" id="ARBA00010333"/>
    </source>
</evidence>
<evidence type="ECO:0000259" key="4">
    <source>
        <dbReference type="Pfam" id="PF00497"/>
    </source>
</evidence>
<feature type="domain" description="Solute-binding protein family 3/N-terminal" evidence="4">
    <location>
        <begin position="36"/>
        <end position="138"/>
    </location>
</feature>
<dbReference type="SUPFAM" id="SSF53850">
    <property type="entry name" value="Periplasmic binding protein-like II"/>
    <property type="match status" value="1"/>
</dbReference>
<name>X0UKU4_9ZZZZ</name>
<gene>
    <name evidence="5" type="ORF">S01H1_46230</name>
</gene>
<protein>
    <recommendedName>
        <fullName evidence="4">Solute-binding protein family 3/N-terminal domain-containing protein</fullName>
    </recommendedName>
</protein>
<dbReference type="GO" id="GO:0030288">
    <property type="term" value="C:outer membrane-bounded periplasmic space"/>
    <property type="evidence" value="ECO:0007669"/>
    <property type="project" value="TreeGrafter"/>
</dbReference>
<accession>X0UKU4</accession>
<dbReference type="PANTHER" id="PTHR30085:SF2">
    <property type="entry name" value="GLUTAMATE_ASPARTATE IMPORT SOLUTE-BINDING PROTEIN"/>
    <property type="match status" value="1"/>
</dbReference>
<evidence type="ECO:0000256" key="3">
    <source>
        <dbReference type="ARBA" id="ARBA00022729"/>
    </source>
</evidence>
<dbReference type="EMBL" id="BARS01029590">
    <property type="protein sequence ID" value="GAG06250.1"/>
    <property type="molecule type" value="Genomic_DNA"/>
</dbReference>
<dbReference type="GO" id="GO:0006865">
    <property type="term" value="P:amino acid transport"/>
    <property type="evidence" value="ECO:0007669"/>
    <property type="project" value="TreeGrafter"/>
</dbReference>
<dbReference type="PANTHER" id="PTHR30085">
    <property type="entry name" value="AMINO ACID ABC TRANSPORTER PERMEASE"/>
    <property type="match status" value="1"/>
</dbReference>
<evidence type="ECO:0000256" key="2">
    <source>
        <dbReference type="ARBA" id="ARBA00022448"/>
    </source>
</evidence>
<dbReference type="GO" id="GO:0005576">
    <property type="term" value="C:extracellular region"/>
    <property type="evidence" value="ECO:0007669"/>
    <property type="project" value="TreeGrafter"/>
</dbReference>
<dbReference type="InterPro" id="IPR001638">
    <property type="entry name" value="Solute-binding_3/MltF_N"/>
</dbReference>